<evidence type="ECO:0000259" key="1">
    <source>
        <dbReference type="PROSITE" id="PS51886"/>
    </source>
</evidence>
<dbReference type="OrthoDB" id="26679at2759"/>
<dbReference type="Proteomes" id="UP000541444">
    <property type="component" value="Unassembled WGS sequence"/>
</dbReference>
<feature type="domain" description="TLDc" evidence="1">
    <location>
        <begin position="155"/>
        <end position="318"/>
    </location>
</feature>
<name>A0A7J7LPG3_9MAGN</name>
<dbReference type="Pfam" id="PF07534">
    <property type="entry name" value="TLD"/>
    <property type="match status" value="1"/>
</dbReference>
<organism evidence="2 3">
    <name type="scientific">Kingdonia uniflora</name>
    <dbReference type="NCBI Taxonomy" id="39325"/>
    <lineage>
        <taxon>Eukaryota</taxon>
        <taxon>Viridiplantae</taxon>
        <taxon>Streptophyta</taxon>
        <taxon>Embryophyta</taxon>
        <taxon>Tracheophyta</taxon>
        <taxon>Spermatophyta</taxon>
        <taxon>Magnoliopsida</taxon>
        <taxon>Ranunculales</taxon>
        <taxon>Circaeasteraceae</taxon>
        <taxon>Kingdonia</taxon>
    </lineage>
</organism>
<dbReference type="EMBL" id="JACGCM010002131">
    <property type="protein sequence ID" value="KAF6144449.1"/>
    <property type="molecule type" value="Genomic_DNA"/>
</dbReference>
<gene>
    <name evidence="2" type="ORF">GIB67_024676</name>
</gene>
<dbReference type="PROSITE" id="PS51886">
    <property type="entry name" value="TLDC"/>
    <property type="match status" value="1"/>
</dbReference>
<comment type="caution">
    <text evidence="2">The sequence shown here is derived from an EMBL/GenBank/DDBJ whole genome shotgun (WGS) entry which is preliminary data.</text>
</comment>
<sequence>MIALKDKVADKLSRFLTDPQSSPTHVQSPLIVPESKTRTSPMEEKYGSEKSLSSVLFSYLPTASFGGHKTNKHQHDITPIRSHPTRWKSKSFIWRKRSHDSNSTCDNEVTLPTCKENEGEDSILERNVTSSDKCEGVSVASIPVEIDPDFSEQSSFTSPDLFEFLQSSLPNIVKGCQWVLLYSTLRHGISLRTLLRKSIDLPGPCLLIAGDMQGAVFGGLLECPLRPTPRRKYQGSNQSFVFTTIYGQPRLFWATGANRYYYLCLNDLLALGGGGHFALCLDGDLLRGTSGPCDTFGNLCLAHDSEFELKNVELWGFTHSSRYLT</sequence>
<evidence type="ECO:0000313" key="3">
    <source>
        <dbReference type="Proteomes" id="UP000541444"/>
    </source>
</evidence>
<dbReference type="InterPro" id="IPR006571">
    <property type="entry name" value="TLDc_dom"/>
</dbReference>
<reference evidence="2 3" key="1">
    <citation type="journal article" date="2020" name="IScience">
        <title>Genome Sequencing of the Endangered Kingdonia uniflora (Circaeasteraceae, Ranunculales) Reveals Potential Mechanisms of Evolutionary Specialization.</title>
        <authorList>
            <person name="Sun Y."/>
            <person name="Deng T."/>
            <person name="Zhang A."/>
            <person name="Moore M.J."/>
            <person name="Landis J.B."/>
            <person name="Lin N."/>
            <person name="Zhang H."/>
            <person name="Zhang X."/>
            <person name="Huang J."/>
            <person name="Zhang X."/>
            <person name="Sun H."/>
            <person name="Wang H."/>
        </authorList>
    </citation>
    <scope>NUCLEOTIDE SEQUENCE [LARGE SCALE GENOMIC DNA]</scope>
    <source>
        <strain evidence="2">TB1705</strain>
        <tissue evidence="2">Leaf</tissue>
    </source>
</reference>
<keyword evidence="3" id="KW-1185">Reference proteome</keyword>
<dbReference type="SMART" id="SM00584">
    <property type="entry name" value="TLDc"/>
    <property type="match status" value="1"/>
</dbReference>
<dbReference type="PANTHER" id="PTHR23354:SF74">
    <property type="entry name" value="TLD-DOMAIN CONTAINING NUCLEOLAR PROTEIN"/>
    <property type="match status" value="1"/>
</dbReference>
<evidence type="ECO:0000313" key="2">
    <source>
        <dbReference type="EMBL" id="KAF6144449.1"/>
    </source>
</evidence>
<accession>A0A7J7LPG3</accession>
<proteinExistence type="predicted"/>
<protein>
    <recommendedName>
        <fullName evidence="1">TLDc domain-containing protein</fullName>
    </recommendedName>
</protein>
<dbReference type="AlphaFoldDB" id="A0A7J7LPG3"/>
<dbReference type="PANTHER" id="PTHR23354">
    <property type="entry name" value="NUCLEOLAR PROTEIN 7/ESTROGEN RECEPTOR COACTIVATOR-RELATED"/>
    <property type="match status" value="1"/>
</dbReference>